<dbReference type="Gene3D" id="1.10.10.10">
    <property type="entry name" value="Winged helix-like DNA-binding domain superfamily/Winged helix DNA-binding domain"/>
    <property type="match status" value="1"/>
</dbReference>
<reference evidence="1" key="1">
    <citation type="journal article" date="2014" name="Front. Microbiol.">
        <title>High frequency of phylogenetically diverse reductive dehalogenase-homologous genes in deep subseafloor sedimentary metagenomes.</title>
        <authorList>
            <person name="Kawai M."/>
            <person name="Futagami T."/>
            <person name="Toyoda A."/>
            <person name="Takaki Y."/>
            <person name="Nishi S."/>
            <person name="Hori S."/>
            <person name="Arai W."/>
            <person name="Tsubouchi T."/>
            <person name="Morono Y."/>
            <person name="Uchiyama I."/>
            <person name="Ito T."/>
            <person name="Fujiyama A."/>
            <person name="Inagaki F."/>
            <person name="Takami H."/>
        </authorList>
    </citation>
    <scope>NUCLEOTIDE SEQUENCE</scope>
    <source>
        <strain evidence="1">Expedition CK06-06</strain>
    </source>
</reference>
<evidence type="ECO:0000313" key="1">
    <source>
        <dbReference type="EMBL" id="GAH25220.1"/>
    </source>
</evidence>
<evidence type="ECO:0008006" key="2">
    <source>
        <dbReference type="Google" id="ProtNLM"/>
    </source>
</evidence>
<organism evidence="1">
    <name type="scientific">marine sediment metagenome</name>
    <dbReference type="NCBI Taxonomy" id="412755"/>
    <lineage>
        <taxon>unclassified sequences</taxon>
        <taxon>metagenomes</taxon>
        <taxon>ecological metagenomes</taxon>
    </lineage>
</organism>
<gene>
    <name evidence="1" type="ORF">S01H4_65404</name>
</gene>
<name>X1EY14_9ZZZZ</name>
<protein>
    <recommendedName>
        <fullName evidence="2">HTH arsR-type domain-containing protein</fullName>
    </recommendedName>
</protein>
<comment type="caution">
    <text evidence="1">The sequence shown here is derived from an EMBL/GenBank/DDBJ whole genome shotgun (WGS) entry which is preliminary data.</text>
</comment>
<dbReference type="InterPro" id="IPR036390">
    <property type="entry name" value="WH_DNA-bd_sf"/>
</dbReference>
<dbReference type="InterPro" id="IPR036388">
    <property type="entry name" value="WH-like_DNA-bd_sf"/>
</dbReference>
<feature type="non-terminal residue" evidence="1">
    <location>
        <position position="73"/>
    </location>
</feature>
<accession>X1EY14</accession>
<proteinExistence type="predicted"/>
<sequence length="73" mass="8276">MLLVTLIKVSGSKIKQHMVETSKAYSVKDISEYLDLKDSTTLGVLDIMGAFGIVEKRKNGVYYYFLTDTYSEE</sequence>
<dbReference type="EMBL" id="BART01040007">
    <property type="protein sequence ID" value="GAH25220.1"/>
    <property type="molecule type" value="Genomic_DNA"/>
</dbReference>
<dbReference type="SUPFAM" id="SSF46785">
    <property type="entry name" value="Winged helix' DNA-binding domain"/>
    <property type="match status" value="1"/>
</dbReference>
<dbReference type="AlphaFoldDB" id="X1EY14"/>